<gene>
    <name evidence="2" type="ORF">FPCIR_2175</name>
</gene>
<feature type="region of interest" description="Disordered" evidence="1">
    <location>
        <begin position="77"/>
        <end position="100"/>
    </location>
</feature>
<evidence type="ECO:0000313" key="3">
    <source>
        <dbReference type="Proteomes" id="UP000546213"/>
    </source>
</evidence>
<evidence type="ECO:0000313" key="2">
    <source>
        <dbReference type="EMBL" id="KAF5601741.1"/>
    </source>
</evidence>
<reference evidence="2 3" key="1">
    <citation type="submission" date="2020-05" db="EMBL/GenBank/DDBJ databases">
        <title>Identification and distribution of gene clusters putatively required for synthesis of sphingolipid metabolism inhibitors in phylogenetically diverse species of the filamentous fungus Fusarium.</title>
        <authorList>
            <person name="Kim H.-S."/>
            <person name="Busman M."/>
            <person name="Brown D.W."/>
            <person name="Divon H."/>
            <person name="Uhlig S."/>
            <person name="Proctor R.H."/>
        </authorList>
    </citation>
    <scope>NUCLEOTIDE SEQUENCE [LARGE SCALE GENOMIC DNA]</scope>
    <source>
        <strain evidence="2 3">NRRL 36939</strain>
    </source>
</reference>
<evidence type="ECO:0000256" key="1">
    <source>
        <dbReference type="SAM" id="MobiDB-lite"/>
    </source>
</evidence>
<dbReference type="AlphaFoldDB" id="A0A8H5UWE1"/>
<dbReference type="OrthoDB" id="5104838at2759"/>
<accession>A0A8H5UWE1</accession>
<sequence>MHVAAVKFKGKMYLGEKRNREEGLATRAQIARLTVEQAPARAVSAKVEVGWHDSDSDTKDHCTVDYKIGGNTQITFRAGGKGPGTLLLSEPDLPDQMEPR</sequence>
<organism evidence="2 3">
    <name type="scientific">Fusarium pseudocircinatum</name>
    <dbReference type="NCBI Taxonomy" id="56676"/>
    <lineage>
        <taxon>Eukaryota</taxon>
        <taxon>Fungi</taxon>
        <taxon>Dikarya</taxon>
        <taxon>Ascomycota</taxon>
        <taxon>Pezizomycotina</taxon>
        <taxon>Sordariomycetes</taxon>
        <taxon>Hypocreomycetidae</taxon>
        <taxon>Hypocreales</taxon>
        <taxon>Nectriaceae</taxon>
        <taxon>Fusarium</taxon>
        <taxon>Fusarium fujikuroi species complex</taxon>
    </lineage>
</organism>
<keyword evidence="3" id="KW-1185">Reference proteome</keyword>
<proteinExistence type="predicted"/>
<protein>
    <submittedName>
        <fullName evidence="2">Uncharacterized protein</fullName>
    </submittedName>
</protein>
<name>A0A8H5UWE1_9HYPO</name>
<comment type="caution">
    <text evidence="2">The sequence shown here is derived from an EMBL/GenBank/DDBJ whole genome shotgun (WGS) entry which is preliminary data.</text>
</comment>
<dbReference type="EMBL" id="JAAOAS010000045">
    <property type="protein sequence ID" value="KAF5601741.1"/>
    <property type="molecule type" value="Genomic_DNA"/>
</dbReference>
<dbReference type="Proteomes" id="UP000546213">
    <property type="component" value="Unassembled WGS sequence"/>
</dbReference>